<feature type="region of interest" description="Disordered" evidence="5">
    <location>
        <begin position="516"/>
        <end position="551"/>
    </location>
</feature>
<reference evidence="8" key="1">
    <citation type="submission" date="2024-02" db="EMBL/GenBank/DDBJ databases">
        <authorList>
            <consortium name="ELIXIR-Norway"/>
            <consortium name="Elixir Norway"/>
        </authorList>
    </citation>
    <scope>NUCLEOTIDE SEQUENCE</scope>
</reference>
<feature type="domain" description="Transcription factor IIIC subunit Tfc1/Sfc1 triple barrel" evidence="7">
    <location>
        <begin position="20"/>
        <end position="160"/>
    </location>
</feature>
<sequence length="551" mass="62470">MGVIEGGTVAGIVPDERFFAVNYPGYPSSLARATHTLGGEETIAKARSCDGTYLELKFRPEDPYAHAAFGEVHQTSDLLLRIKRQCSRRSSGTRSSTTTNSAAAMVSAGLCTITSSSPDDASRRDSAERNNGAADYEVHADIVARIENTYNFDGMADYQYVLAVHADAAKRSHKRKRDEQRFEKGGLMDMEQEELMMLVPPLFSLKDIPEETVSYFFHFVHVASIFCNVVLIPLIQVPAPTQWEEKLVQGSVEYQLTAVVAHYFDKQPIWARASLTDCLADQGLTLTTFQIKRLLFRTAFYFGYGPFRTLWIKNGYDPRKDPESRMYQMMDFRIPRAVRENGHAPERPQKDPEWRDICSFRVAPQKKFSHLQLHDLQDDFIQEQIQKPAERSSCSEYTGWFRRATLERIRQHIRVRFLALIPGEVAREFQFNPVEHPFSAMSSPKGLAQGDGDSRTVKEHELHGEDDEVELGKGGEDEEDEEDEEDVEDDEVLIIGDSTDKIPDGFLQELLQRFPFAGSSSPMPGNGQATTEDVRSEDEYAIYEQDDEDDD</sequence>
<dbReference type="EMBL" id="OZ020100">
    <property type="protein sequence ID" value="CAK9272898.1"/>
    <property type="molecule type" value="Genomic_DNA"/>
</dbReference>
<evidence type="ECO:0000256" key="1">
    <source>
        <dbReference type="ARBA" id="ARBA00004123"/>
    </source>
</evidence>
<evidence type="ECO:0000256" key="5">
    <source>
        <dbReference type="SAM" id="MobiDB-lite"/>
    </source>
</evidence>
<dbReference type="Pfam" id="PF17682">
    <property type="entry name" value="Tau95_N"/>
    <property type="match status" value="1"/>
</dbReference>
<gene>
    <name evidence="8" type="ORF">CSSPJE1EN1_LOCUS18376</name>
</gene>
<feature type="compositionally biased region" description="Acidic residues" evidence="5">
    <location>
        <begin position="539"/>
        <end position="551"/>
    </location>
</feature>
<feature type="region of interest" description="Disordered" evidence="5">
    <location>
        <begin position="440"/>
        <end position="501"/>
    </location>
</feature>
<keyword evidence="9" id="KW-1185">Reference proteome</keyword>
<proteinExistence type="predicted"/>
<dbReference type="PANTHER" id="PTHR13230:SF5">
    <property type="entry name" value="GENERAL TRANSCRIPTION FACTOR 3C POLYPEPTIDE 5"/>
    <property type="match status" value="1"/>
</dbReference>
<keyword evidence="3" id="KW-0804">Transcription</keyword>
<dbReference type="InterPro" id="IPR041499">
    <property type="entry name" value="Tfc1/Sfc1_N"/>
</dbReference>
<dbReference type="InterPro" id="IPR040454">
    <property type="entry name" value="TF_IIIC_Tfc1/Sfc1"/>
</dbReference>
<comment type="subcellular location">
    <subcellularLocation>
        <location evidence="1">Nucleus</location>
    </subcellularLocation>
</comment>
<dbReference type="Proteomes" id="UP001497444">
    <property type="component" value="Chromosome 5"/>
</dbReference>
<evidence type="ECO:0000256" key="3">
    <source>
        <dbReference type="ARBA" id="ARBA00023163"/>
    </source>
</evidence>
<dbReference type="InterPro" id="IPR042536">
    <property type="entry name" value="TFIIIC_tauA_Sfc1"/>
</dbReference>
<feature type="domain" description="Transcription factor IIIC subunit 5 HTH" evidence="6">
    <location>
        <begin position="237"/>
        <end position="333"/>
    </location>
</feature>
<evidence type="ECO:0000313" key="9">
    <source>
        <dbReference type="Proteomes" id="UP001497444"/>
    </source>
</evidence>
<evidence type="ECO:0000259" key="7">
    <source>
        <dbReference type="Pfam" id="PF17682"/>
    </source>
</evidence>
<feature type="compositionally biased region" description="Acidic residues" evidence="5">
    <location>
        <begin position="476"/>
        <end position="492"/>
    </location>
</feature>
<dbReference type="Pfam" id="PF09734">
    <property type="entry name" value="Tau95"/>
    <property type="match status" value="1"/>
</dbReference>
<keyword evidence="2" id="KW-0238">DNA-binding</keyword>
<dbReference type="Gene3D" id="3.30.200.160">
    <property type="entry name" value="TFIIIC, subcomplex tauA, subunit Sfc1, barrel domain"/>
    <property type="match status" value="1"/>
</dbReference>
<name>A0ABP0X1A9_9BRYO</name>
<accession>A0ABP0X1A9</accession>
<evidence type="ECO:0000313" key="8">
    <source>
        <dbReference type="EMBL" id="CAK9272898.1"/>
    </source>
</evidence>
<evidence type="ECO:0000256" key="2">
    <source>
        <dbReference type="ARBA" id="ARBA00023125"/>
    </source>
</evidence>
<feature type="compositionally biased region" description="Basic and acidic residues" evidence="5">
    <location>
        <begin position="452"/>
        <end position="463"/>
    </location>
</feature>
<dbReference type="PANTHER" id="PTHR13230">
    <property type="entry name" value="GENERAL TRANSCRIPTION FACTOR IIIC, POLYPEPTIDE 5"/>
    <property type="match status" value="1"/>
</dbReference>
<dbReference type="InterPro" id="IPR019136">
    <property type="entry name" value="TF_IIIC_su-5_HTH"/>
</dbReference>
<evidence type="ECO:0000259" key="6">
    <source>
        <dbReference type="Pfam" id="PF09734"/>
    </source>
</evidence>
<organism evidence="8 9">
    <name type="scientific">Sphagnum jensenii</name>
    <dbReference type="NCBI Taxonomy" id="128206"/>
    <lineage>
        <taxon>Eukaryota</taxon>
        <taxon>Viridiplantae</taxon>
        <taxon>Streptophyta</taxon>
        <taxon>Embryophyta</taxon>
        <taxon>Bryophyta</taxon>
        <taxon>Sphagnophytina</taxon>
        <taxon>Sphagnopsida</taxon>
        <taxon>Sphagnales</taxon>
        <taxon>Sphagnaceae</taxon>
        <taxon>Sphagnum</taxon>
    </lineage>
</organism>
<evidence type="ECO:0008006" key="10">
    <source>
        <dbReference type="Google" id="ProtNLM"/>
    </source>
</evidence>
<evidence type="ECO:0000256" key="4">
    <source>
        <dbReference type="ARBA" id="ARBA00023242"/>
    </source>
</evidence>
<feature type="compositionally biased region" description="Polar residues" evidence="5">
    <location>
        <begin position="518"/>
        <end position="531"/>
    </location>
</feature>
<keyword evidence="4" id="KW-0539">Nucleus</keyword>
<protein>
    <recommendedName>
        <fullName evidence="10">Transcription factor IIIC subunit 5 HTH domain-containing protein</fullName>
    </recommendedName>
</protein>